<dbReference type="PANTHER" id="PTHR11061:SF30">
    <property type="entry name" value="TRNA (URACIL(54)-C(5))-METHYLTRANSFERASE"/>
    <property type="match status" value="1"/>
</dbReference>
<dbReference type="InterPro" id="IPR029063">
    <property type="entry name" value="SAM-dependent_MTases_sf"/>
</dbReference>
<evidence type="ECO:0000256" key="1">
    <source>
        <dbReference type="ARBA" id="ARBA00022603"/>
    </source>
</evidence>
<dbReference type="Gene3D" id="2.40.50.1070">
    <property type="match status" value="1"/>
</dbReference>
<dbReference type="InterPro" id="IPR010280">
    <property type="entry name" value="U5_MeTrfase_fam"/>
</dbReference>
<dbReference type="Proteomes" id="UP001198220">
    <property type="component" value="Unassembled WGS sequence"/>
</dbReference>
<feature type="active site" evidence="5">
    <location>
        <position position="411"/>
    </location>
</feature>
<dbReference type="EC" id="2.1.1.190" evidence="7"/>
<evidence type="ECO:0000256" key="4">
    <source>
        <dbReference type="PROSITE-ProRule" id="PRU01024"/>
    </source>
</evidence>
<dbReference type="Gene3D" id="3.40.50.150">
    <property type="entry name" value="Vaccinia Virus protein VP39"/>
    <property type="match status" value="1"/>
</dbReference>
<feature type="domain" description="TRAM" evidence="6">
    <location>
        <begin position="1"/>
        <end position="58"/>
    </location>
</feature>
<keyword evidence="2 4" id="KW-0808">Transferase</keyword>
<dbReference type="InterPro" id="IPR002792">
    <property type="entry name" value="TRAM_dom"/>
</dbReference>
<proteinExistence type="inferred from homology"/>
<keyword evidence="8" id="KW-1185">Reference proteome</keyword>
<dbReference type="InterPro" id="IPR012340">
    <property type="entry name" value="NA-bd_OB-fold"/>
</dbReference>
<dbReference type="Pfam" id="PF05958">
    <property type="entry name" value="tRNA_U5-meth_tr"/>
    <property type="match status" value="1"/>
</dbReference>
<dbReference type="PROSITE" id="PS01230">
    <property type="entry name" value="TRMA_1"/>
    <property type="match status" value="1"/>
</dbReference>
<feature type="binding site" evidence="4">
    <location>
        <position position="384"/>
    </location>
    <ligand>
        <name>S-adenosyl-L-methionine</name>
        <dbReference type="ChEBI" id="CHEBI:59789"/>
    </ligand>
</feature>
<gene>
    <name evidence="7" type="primary">rlmD</name>
    <name evidence="7" type="ORF">LKD36_02545</name>
</gene>
<accession>A0AAE3A8E5</accession>
<feature type="binding site" evidence="4">
    <location>
        <position position="318"/>
    </location>
    <ligand>
        <name>S-adenosyl-L-methionine</name>
        <dbReference type="ChEBI" id="CHEBI:59789"/>
    </ligand>
</feature>
<sequence length="545" mass="61628">MKKGQVYEGIIEKVAFPNKCHIQVDGKTVVVKNGVPGQKVRFSVNKVRSGKAEGRILEVLEKSSLECEPVCPHFADCGGCTYQNLPYEAQLDLKKNQVKELLDQAVAPFGYEYEFEGIKESPSHYDYRNKMEFSFGDEVKDGPLALGMHKRGSFYDIVTVDGCRIADEDFRAVLKETLAYFTEKEISFYHKLSHQGYLRHLLVRKAVKTGEMLLSLVTTSQMEPDLNEWKERLLELPLKGKFAGILHTVNDSLADVVQSDRTDILYGKDYFYEELLGLKFRISTFSFFQTNSLGAEVLYDTARSYVGETKDQVIFDLYSGTGTIAQILAPVAKKVIGVEIVEEAVKAAGENAKLNGLTNCEFLAGDVLKMLDTIEERPDFIVLDPPRDGINPKALRKIINYGVERMVYISCKPTSLARDLEMLQESGYHLVKACCVDMFPWSANVETVCLLVLRNPVTHINIDVDVEEMVQDKRGLATYEQIKDYVLEHSGLKVSSLYIAQVKQKYGIIERENYNKPKSEDARQPQCPLEKERAITEALKHFGML</sequence>
<dbReference type="CDD" id="cd02440">
    <property type="entry name" value="AdoMet_MTases"/>
    <property type="match status" value="1"/>
</dbReference>
<reference evidence="7 8" key="1">
    <citation type="submission" date="2021-10" db="EMBL/GenBank/DDBJ databases">
        <title>Anaerobic single-cell dispensing facilitates the cultivation of human gut bacteria.</title>
        <authorList>
            <person name="Afrizal A."/>
        </authorList>
    </citation>
    <scope>NUCLEOTIDE SEQUENCE [LARGE SCALE GENOMIC DNA]</scope>
    <source>
        <strain evidence="7 8">CLA-AA-H276</strain>
    </source>
</reference>
<dbReference type="PROSITE" id="PS50926">
    <property type="entry name" value="TRAM"/>
    <property type="match status" value="1"/>
</dbReference>
<dbReference type="Gene3D" id="2.40.50.140">
    <property type="entry name" value="Nucleic acid-binding proteins"/>
    <property type="match status" value="1"/>
</dbReference>
<dbReference type="RefSeq" id="WP_308458536.1">
    <property type="nucleotide sequence ID" value="NZ_JAJEPS010000001.1"/>
</dbReference>
<keyword evidence="3 4" id="KW-0949">S-adenosyl-L-methionine</keyword>
<dbReference type="GO" id="GO:0006396">
    <property type="term" value="P:RNA processing"/>
    <property type="evidence" value="ECO:0007669"/>
    <property type="project" value="InterPro"/>
</dbReference>
<keyword evidence="1 4" id="KW-0489">Methyltransferase</keyword>
<dbReference type="GO" id="GO:0008173">
    <property type="term" value="F:RNA methyltransferase activity"/>
    <property type="evidence" value="ECO:0007669"/>
    <property type="project" value="InterPro"/>
</dbReference>
<dbReference type="PROSITE" id="PS51687">
    <property type="entry name" value="SAM_MT_RNA_M5U"/>
    <property type="match status" value="1"/>
</dbReference>
<dbReference type="NCBIfam" id="TIGR00479">
    <property type="entry name" value="rumA"/>
    <property type="match status" value="1"/>
</dbReference>
<dbReference type="InterPro" id="IPR030390">
    <property type="entry name" value="MeTrfase_TrmA_AS"/>
</dbReference>
<evidence type="ECO:0000313" key="8">
    <source>
        <dbReference type="Proteomes" id="UP001198220"/>
    </source>
</evidence>
<comment type="similarity">
    <text evidence="4">Belongs to the class I-like SAM-binding methyltransferase superfamily. RNA M5U methyltransferase family.</text>
</comment>
<feature type="binding site" evidence="4">
    <location>
        <position position="289"/>
    </location>
    <ligand>
        <name>S-adenosyl-L-methionine</name>
        <dbReference type="ChEBI" id="CHEBI:59789"/>
    </ligand>
</feature>
<name>A0AAE3A8E5_9FIRM</name>
<dbReference type="AlphaFoldDB" id="A0AAE3A8E5"/>
<evidence type="ECO:0000256" key="3">
    <source>
        <dbReference type="ARBA" id="ARBA00022691"/>
    </source>
</evidence>
<feature type="binding site" evidence="4">
    <location>
        <position position="339"/>
    </location>
    <ligand>
        <name>S-adenosyl-L-methionine</name>
        <dbReference type="ChEBI" id="CHEBI:59789"/>
    </ligand>
</feature>
<evidence type="ECO:0000256" key="5">
    <source>
        <dbReference type="PROSITE-ProRule" id="PRU10015"/>
    </source>
</evidence>
<feature type="active site" description="Nucleophile" evidence="4">
    <location>
        <position position="411"/>
    </location>
</feature>
<evidence type="ECO:0000313" key="7">
    <source>
        <dbReference type="EMBL" id="MCC2125055.1"/>
    </source>
</evidence>
<dbReference type="GO" id="GO:0032259">
    <property type="term" value="P:methylation"/>
    <property type="evidence" value="ECO:0007669"/>
    <property type="project" value="UniProtKB-KW"/>
</dbReference>
<dbReference type="EMBL" id="JAJEPS010000001">
    <property type="protein sequence ID" value="MCC2125055.1"/>
    <property type="molecule type" value="Genomic_DNA"/>
</dbReference>
<comment type="caution">
    <text evidence="7">The sequence shown here is derived from an EMBL/GenBank/DDBJ whole genome shotgun (WGS) entry which is preliminary data.</text>
</comment>
<dbReference type="SUPFAM" id="SSF53335">
    <property type="entry name" value="S-adenosyl-L-methionine-dependent methyltransferases"/>
    <property type="match status" value="1"/>
</dbReference>
<evidence type="ECO:0000256" key="2">
    <source>
        <dbReference type="ARBA" id="ARBA00022679"/>
    </source>
</evidence>
<evidence type="ECO:0000259" key="6">
    <source>
        <dbReference type="PROSITE" id="PS50926"/>
    </source>
</evidence>
<organism evidence="7 8">
    <name type="scientific">Hominiventricola filiformis</name>
    <dbReference type="NCBI Taxonomy" id="2885352"/>
    <lineage>
        <taxon>Bacteria</taxon>
        <taxon>Bacillati</taxon>
        <taxon>Bacillota</taxon>
        <taxon>Clostridia</taxon>
        <taxon>Lachnospirales</taxon>
        <taxon>Lachnospiraceae</taxon>
        <taxon>Hominiventricola</taxon>
    </lineage>
</organism>
<protein>
    <submittedName>
        <fullName evidence="7">23S rRNA (Uracil(1939)-C(5))-methyltransferase RlmD</fullName>
        <ecNumber evidence="7">2.1.1.190</ecNumber>
    </submittedName>
</protein>
<dbReference type="SUPFAM" id="SSF50249">
    <property type="entry name" value="Nucleic acid-binding proteins"/>
    <property type="match status" value="1"/>
</dbReference>
<dbReference type="PANTHER" id="PTHR11061">
    <property type="entry name" value="RNA M5U METHYLTRANSFERASE"/>
    <property type="match status" value="1"/>
</dbReference>